<keyword evidence="3" id="KW-1185">Reference proteome</keyword>
<dbReference type="EMBL" id="CP002551">
    <property type="protein sequence ID" value="ADZ10678.1"/>
    <property type="molecule type" value="Genomic_DNA"/>
</dbReference>
<dbReference type="STRING" id="877455.Metbo_2465"/>
<dbReference type="KEGG" id="mel:Metbo_2465"/>
<dbReference type="eggNOG" id="arCOG02606">
    <property type="taxonomic scope" value="Archaea"/>
</dbReference>
<dbReference type="Gene3D" id="3.40.30.10">
    <property type="entry name" value="Glutaredoxin"/>
    <property type="match status" value="1"/>
</dbReference>
<dbReference type="InterPro" id="IPR004045">
    <property type="entry name" value="Glutathione_S-Trfase_N"/>
</dbReference>
<dbReference type="HOGENOM" id="CLU_026126_9_1_2"/>
<accession>F0T744</accession>
<name>F0T744_METLA</name>
<reference evidence="2 3" key="2">
    <citation type="journal article" date="2014" name="Int. J. Syst. Evol. Microbiol.">
        <title>Methanobacterium paludis sp. nov. and a novel strain of Methanobacterium lacus isolated from northern peatlands.</title>
        <authorList>
            <person name="Cadillo-Quiroz H."/>
            <person name="Brauer S.L."/>
            <person name="Goodson N."/>
            <person name="Yavitt J.B."/>
            <person name="Zinder S.H."/>
        </authorList>
    </citation>
    <scope>NUCLEOTIDE SEQUENCE [LARGE SCALE GENOMIC DNA]</scope>
    <source>
        <strain evidence="2 3">AL-21</strain>
    </source>
</reference>
<dbReference type="PROSITE" id="PS50404">
    <property type="entry name" value="GST_NTER"/>
    <property type="match status" value="1"/>
</dbReference>
<dbReference type="Pfam" id="PF00462">
    <property type="entry name" value="Glutaredoxin"/>
    <property type="match status" value="1"/>
</dbReference>
<feature type="domain" description="GST N-terminal" evidence="1">
    <location>
        <begin position="12"/>
        <end position="92"/>
    </location>
</feature>
<dbReference type="SUPFAM" id="SSF52833">
    <property type="entry name" value="Thioredoxin-like"/>
    <property type="match status" value="1"/>
</dbReference>
<sequence length="92" mass="10594">MKMQHVEGQNKGKLVLFALSTCGWCKKTRALIEDLDADYEYVYVDLLKGEEREEAVEMIKKWNPQLSFPTLVINDDVTIIGFKEEEIKEALG</sequence>
<dbReference type="PROSITE" id="PS51354">
    <property type="entry name" value="GLUTAREDOXIN_2"/>
    <property type="match status" value="1"/>
</dbReference>
<evidence type="ECO:0000313" key="3">
    <source>
        <dbReference type="Proteomes" id="UP000007490"/>
    </source>
</evidence>
<evidence type="ECO:0000259" key="1">
    <source>
        <dbReference type="PROSITE" id="PS50404"/>
    </source>
</evidence>
<dbReference type="InterPro" id="IPR002109">
    <property type="entry name" value="Glutaredoxin"/>
</dbReference>
<protein>
    <submittedName>
        <fullName evidence="2">Glutaredoxin</fullName>
    </submittedName>
</protein>
<dbReference type="RefSeq" id="WP_013646029.1">
    <property type="nucleotide sequence ID" value="NC_015216.1"/>
</dbReference>
<organism evidence="2 3">
    <name type="scientific">Methanobacterium lacus (strain AL-21)</name>
    <dbReference type="NCBI Taxonomy" id="877455"/>
    <lineage>
        <taxon>Archaea</taxon>
        <taxon>Methanobacteriati</taxon>
        <taxon>Methanobacteriota</taxon>
        <taxon>Methanomada group</taxon>
        <taxon>Methanobacteria</taxon>
        <taxon>Methanobacteriales</taxon>
        <taxon>Methanobacteriaceae</taxon>
        <taxon>Methanobacterium</taxon>
    </lineage>
</organism>
<proteinExistence type="predicted"/>
<reference evidence="3" key="1">
    <citation type="submission" date="2011-02" db="EMBL/GenBank/DDBJ databases">
        <title>Complete sequence of Methanobacterium sp. AL-21.</title>
        <authorList>
            <consortium name="US DOE Joint Genome Institute"/>
            <person name="Lucas S."/>
            <person name="Copeland A."/>
            <person name="Lapidus A."/>
            <person name="Cheng J.-F."/>
            <person name="Goodwin L."/>
            <person name="Pitluck S."/>
            <person name="Chertkov O."/>
            <person name="Detter J.C."/>
            <person name="Han C."/>
            <person name="Tapia R."/>
            <person name="Land M."/>
            <person name="Hauser L."/>
            <person name="Kyrpides N."/>
            <person name="Ivanova N."/>
            <person name="Mikhailova N."/>
            <person name="Pagani I."/>
            <person name="Cadillo-Quiroz H."/>
            <person name="Imachi H."/>
            <person name="Zinder S."/>
            <person name="Liu W."/>
            <person name="Woyke T."/>
        </authorList>
    </citation>
    <scope>NUCLEOTIDE SEQUENCE [LARGE SCALE GENOMIC DNA]</scope>
    <source>
        <strain evidence="3">AL-21</strain>
    </source>
</reference>
<gene>
    <name evidence="2" type="ordered locus">Metbo_2465</name>
</gene>
<dbReference type="Proteomes" id="UP000007490">
    <property type="component" value="Chromosome"/>
</dbReference>
<dbReference type="GeneID" id="10278937"/>
<dbReference type="CDD" id="cd02976">
    <property type="entry name" value="NrdH"/>
    <property type="match status" value="1"/>
</dbReference>
<dbReference type="OrthoDB" id="73564at2157"/>
<dbReference type="AlphaFoldDB" id="F0T744"/>
<dbReference type="InterPro" id="IPR036249">
    <property type="entry name" value="Thioredoxin-like_sf"/>
</dbReference>
<evidence type="ECO:0000313" key="2">
    <source>
        <dbReference type="EMBL" id="ADZ10678.1"/>
    </source>
</evidence>